<keyword evidence="2" id="KW-1185">Reference proteome</keyword>
<dbReference type="EMBL" id="BAAALG010000013">
    <property type="protein sequence ID" value="GAA1110822.1"/>
    <property type="molecule type" value="Genomic_DNA"/>
</dbReference>
<proteinExistence type="predicted"/>
<name>A0ABP4EIE0_9ACTN</name>
<organism evidence="1 2">
    <name type="scientific">Nocardioides dubius</name>
    <dbReference type="NCBI Taxonomy" id="317019"/>
    <lineage>
        <taxon>Bacteria</taxon>
        <taxon>Bacillati</taxon>
        <taxon>Actinomycetota</taxon>
        <taxon>Actinomycetes</taxon>
        <taxon>Propionibacteriales</taxon>
        <taxon>Nocardioidaceae</taxon>
        <taxon>Nocardioides</taxon>
    </lineage>
</organism>
<accession>A0ABP4EIE0</accession>
<gene>
    <name evidence="1" type="ORF">GCM10009668_34580</name>
</gene>
<evidence type="ECO:0000313" key="1">
    <source>
        <dbReference type="EMBL" id="GAA1110822.1"/>
    </source>
</evidence>
<reference evidence="2" key="1">
    <citation type="journal article" date="2019" name="Int. J. Syst. Evol. Microbiol.">
        <title>The Global Catalogue of Microorganisms (GCM) 10K type strain sequencing project: providing services to taxonomists for standard genome sequencing and annotation.</title>
        <authorList>
            <consortium name="The Broad Institute Genomics Platform"/>
            <consortium name="The Broad Institute Genome Sequencing Center for Infectious Disease"/>
            <person name="Wu L."/>
            <person name="Ma J."/>
        </authorList>
    </citation>
    <scope>NUCLEOTIDE SEQUENCE [LARGE SCALE GENOMIC DNA]</scope>
    <source>
        <strain evidence="2">JCM 13008</strain>
    </source>
</reference>
<protein>
    <submittedName>
        <fullName evidence="1">Uncharacterized protein</fullName>
    </submittedName>
</protein>
<comment type="caution">
    <text evidence="1">The sequence shown here is derived from an EMBL/GenBank/DDBJ whole genome shotgun (WGS) entry which is preliminary data.</text>
</comment>
<evidence type="ECO:0000313" key="2">
    <source>
        <dbReference type="Proteomes" id="UP001501581"/>
    </source>
</evidence>
<dbReference type="RefSeq" id="WP_343996110.1">
    <property type="nucleotide sequence ID" value="NZ_BAAALG010000013.1"/>
</dbReference>
<sequence length="58" mass="6307">MFVHHCSACDRRQLIFPSQITGAATQDGESGLAFTCWCGSEQIWLLERKVSAAHVAAA</sequence>
<dbReference type="Proteomes" id="UP001501581">
    <property type="component" value="Unassembled WGS sequence"/>
</dbReference>